<dbReference type="InterPro" id="IPR011989">
    <property type="entry name" value="ARM-like"/>
</dbReference>
<evidence type="ECO:0000313" key="3">
    <source>
        <dbReference type="EnsemblProtists" id="EKX47607"/>
    </source>
</evidence>
<dbReference type="KEGG" id="gtt:GUITHDRAFT_106594"/>
<keyword evidence="1" id="KW-0175">Coiled coil</keyword>
<organism evidence="2">
    <name type="scientific">Guillardia theta (strain CCMP2712)</name>
    <name type="common">Cryptophyte</name>
    <dbReference type="NCBI Taxonomy" id="905079"/>
    <lineage>
        <taxon>Eukaryota</taxon>
        <taxon>Cryptophyceae</taxon>
        <taxon>Pyrenomonadales</taxon>
        <taxon>Geminigeraceae</taxon>
        <taxon>Guillardia</taxon>
    </lineage>
</organism>
<evidence type="ECO:0000313" key="2">
    <source>
        <dbReference type="EMBL" id="EKX47607.1"/>
    </source>
</evidence>
<reference evidence="4" key="2">
    <citation type="submission" date="2012-11" db="EMBL/GenBank/DDBJ databases">
        <authorList>
            <person name="Kuo A."/>
            <person name="Curtis B.A."/>
            <person name="Tanifuji G."/>
            <person name="Burki F."/>
            <person name="Gruber A."/>
            <person name="Irimia M."/>
            <person name="Maruyama S."/>
            <person name="Arias M.C."/>
            <person name="Ball S.G."/>
            <person name="Gile G.H."/>
            <person name="Hirakawa Y."/>
            <person name="Hopkins J.F."/>
            <person name="Rensing S.A."/>
            <person name="Schmutz J."/>
            <person name="Symeonidi A."/>
            <person name="Elias M."/>
            <person name="Eveleigh R.J."/>
            <person name="Herman E.K."/>
            <person name="Klute M.J."/>
            <person name="Nakayama T."/>
            <person name="Obornik M."/>
            <person name="Reyes-Prieto A."/>
            <person name="Armbrust E.V."/>
            <person name="Aves S.J."/>
            <person name="Beiko R.G."/>
            <person name="Coutinho P."/>
            <person name="Dacks J.B."/>
            <person name="Durnford D.G."/>
            <person name="Fast N.M."/>
            <person name="Green B.R."/>
            <person name="Grisdale C."/>
            <person name="Hempe F."/>
            <person name="Henrissat B."/>
            <person name="Hoppner M.P."/>
            <person name="Ishida K.-I."/>
            <person name="Kim E."/>
            <person name="Koreny L."/>
            <person name="Kroth P.G."/>
            <person name="Liu Y."/>
            <person name="Malik S.-B."/>
            <person name="Maier U.G."/>
            <person name="McRose D."/>
            <person name="Mock T."/>
            <person name="Neilson J.A."/>
            <person name="Onodera N.T."/>
            <person name="Poole A.M."/>
            <person name="Pritham E.J."/>
            <person name="Richards T.A."/>
            <person name="Rocap G."/>
            <person name="Roy S.W."/>
            <person name="Sarai C."/>
            <person name="Schaack S."/>
            <person name="Shirato S."/>
            <person name="Slamovits C.H."/>
            <person name="Spencer D.F."/>
            <person name="Suzuki S."/>
            <person name="Worden A.Z."/>
            <person name="Zauner S."/>
            <person name="Barry K."/>
            <person name="Bell C."/>
            <person name="Bharti A.K."/>
            <person name="Crow J.A."/>
            <person name="Grimwood J."/>
            <person name="Kramer R."/>
            <person name="Lindquist E."/>
            <person name="Lucas S."/>
            <person name="Salamov A."/>
            <person name="McFadden G.I."/>
            <person name="Lane C.E."/>
            <person name="Keeling P.J."/>
            <person name="Gray M.W."/>
            <person name="Grigoriev I.V."/>
            <person name="Archibald J.M."/>
        </authorList>
    </citation>
    <scope>NUCLEOTIDE SEQUENCE</scope>
    <source>
        <strain evidence="4">CCMP2712</strain>
    </source>
</reference>
<keyword evidence="4" id="KW-1185">Reference proteome</keyword>
<reference evidence="3" key="3">
    <citation type="submission" date="2016-03" db="UniProtKB">
        <authorList>
            <consortium name="EnsemblProtists"/>
        </authorList>
    </citation>
    <scope>IDENTIFICATION</scope>
</reference>
<dbReference type="SUPFAM" id="SSF48371">
    <property type="entry name" value="ARM repeat"/>
    <property type="match status" value="1"/>
</dbReference>
<dbReference type="EMBL" id="JH992989">
    <property type="protein sequence ID" value="EKX47607.1"/>
    <property type="molecule type" value="Genomic_DNA"/>
</dbReference>
<gene>
    <name evidence="2" type="ORF">GUITHDRAFT_106594</name>
</gene>
<dbReference type="HOGENOM" id="CLU_290785_0_0_1"/>
<accession>L1JGZ3</accession>
<dbReference type="EnsemblProtists" id="EKX47607">
    <property type="protein sequence ID" value="EKX47607"/>
    <property type="gene ID" value="GUITHDRAFT_106594"/>
</dbReference>
<reference evidence="2 4" key="1">
    <citation type="journal article" date="2012" name="Nature">
        <title>Algal genomes reveal evolutionary mosaicism and the fate of nucleomorphs.</title>
        <authorList>
            <consortium name="DOE Joint Genome Institute"/>
            <person name="Curtis B.A."/>
            <person name="Tanifuji G."/>
            <person name="Burki F."/>
            <person name="Gruber A."/>
            <person name="Irimia M."/>
            <person name="Maruyama S."/>
            <person name="Arias M.C."/>
            <person name="Ball S.G."/>
            <person name="Gile G.H."/>
            <person name="Hirakawa Y."/>
            <person name="Hopkins J.F."/>
            <person name="Kuo A."/>
            <person name="Rensing S.A."/>
            <person name="Schmutz J."/>
            <person name="Symeonidi A."/>
            <person name="Elias M."/>
            <person name="Eveleigh R.J."/>
            <person name="Herman E.K."/>
            <person name="Klute M.J."/>
            <person name="Nakayama T."/>
            <person name="Obornik M."/>
            <person name="Reyes-Prieto A."/>
            <person name="Armbrust E.V."/>
            <person name="Aves S.J."/>
            <person name="Beiko R.G."/>
            <person name="Coutinho P."/>
            <person name="Dacks J.B."/>
            <person name="Durnford D.G."/>
            <person name="Fast N.M."/>
            <person name="Green B.R."/>
            <person name="Grisdale C.J."/>
            <person name="Hempel F."/>
            <person name="Henrissat B."/>
            <person name="Hoppner M.P."/>
            <person name="Ishida K."/>
            <person name="Kim E."/>
            <person name="Koreny L."/>
            <person name="Kroth P.G."/>
            <person name="Liu Y."/>
            <person name="Malik S.B."/>
            <person name="Maier U.G."/>
            <person name="McRose D."/>
            <person name="Mock T."/>
            <person name="Neilson J.A."/>
            <person name="Onodera N.T."/>
            <person name="Poole A.M."/>
            <person name="Pritham E.J."/>
            <person name="Richards T.A."/>
            <person name="Rocap G."/>
            <person name="Roy S.W."/>
            <person name="Sarai C."/>
            <person name="Schaack S."/>
            <person name="Shirato S."/>
            <person name="Slamovits C.H."/>
            <person name="Spencer D.F."/>
            <person name="Suzuki S."/>
            <person name="Worden A.Z."/>
            <person name="Zauner S."/>
            <person name="Barry K."/>
            <person name="Bell C."/>
            <person name="Bharti A.K."/>
            <person name="Crow J.A."/>
            <person name="Grimwood J."/>
            <person name="Kramer R."/>
            <person name="Lindquist E."/>
            <person name="Lucas S."/>
            <person name="Salamov A."/>
            <person name="McFadden G.I."/>
            <person name="Lane C.E."/>
            <person name="Keeling P.J."/>
            <person name="Gray M.W."/>
            <person name="Grigoriev I.V."/>
            <person name="Archibald J.M."/>
        </authorList>
    </citation>
    <scope>NUCLEOTIDE SEQUENCE</scope>
    <source>
        <strain evidence="2 4">CCMP2712</strain>
    </source>
</reference>
<feature type="coiled-coil region" evidence="1">
    <location>
        <begin position="841"/>
        <end position="879"/>
    </location>
</feature>
<dbReference type="AlphaFoldDB" id="L1JGZ3"/>
<name>L1JGZ3_GUITC</name>
<dbReference type="Gene3D" id="1.25.10.10">
    <property type="entry name" value="Leucine-rich Repeat Variant"/>
    <property type="match status" value="1"/>
</dbReference>
<dbReference type="InterPro" id="IPR016024">
    <property type="entry name" value="ARM-type_fold"/>
</dbReference>
<dbReference type="PaxDb" id="55529-EKX47607"/>
<evidence type="ECO:0000313" key="4">
    <source>
        <dbReference type="Proteomes" id="UP000011087"/>
    </source>
</evidence>
<dbReference type="RefSeq" id="XP_005834587.1">
    <property type="nucleotide sequence ID" value="XM_005834530.1"/>
</dbReference>
<proteinExistence type="predicted"/>
<dbReference type="GeneID" id="17304351"/>
<dbReference type="Proteomes" id="UP000011087">
    <property type="component" value="Unassembled WGS sequence"/>
</dbReference>
<protein>
    <submittedName>
        <fullName evidence="2 3">Uncharacterized protein</fullName>
    </submittedName>
</protein>
<evidence type="ECO:0000256" key="1">
    <source>
        <dbReference type="SAM" id="Coils"/>
    </source>
</evidence>
<sequence length="1052" mass="119369">MASKDKEINVKRQRPSKLGFKILIERLREEEDEAEKGTWAIWGLLSTWNPFWRNNQLSILELSKTTETHFVREIARNMARRNSKLCLYSMGALTQFAFLNADAKREIAADTRVMGKLQELLSVVGMDMTYDEHRLHALTSAPTSADVCLRVATNDAIMNNLNNLARTGSEALNQTIVDIVFGLSFHHEVQQHLVRHRYTQLMLRMLEQSQGRTSAFLKVAIAIVNFTERSHCVSMLLSALTVIVREEVLVLEDQKLLGCFSTTSLEDSHDAASKIYSLHVLYPLSILSSHEEIHESLRGKRFLANLKEFVNMYHRRIISKQVQDTPEAASIMRIVQILSNLQRTPDGQQAIKTSNLPGALVKIFEDQHVERPDDAFMLQLVDMVEGKPKAKRKSGVGILSILAKQESIRPAVVRVVMSADLTQVLWVCVTLEAAAIDEETCNALADSIITSGMFGRLNTSKTILLDTLSMLLYILVHCKTRTNSVAMAEFLLKLLETDGYQSLAMADWVNEVPPQSDQHLSGYHQLQLSSYNNIPVAPLEAVVQLFSFARAERMYEEESFKRVRLEVTRLMTRRVKTDVIQLRKSCIDVLGYIAEPSDREVVSAMIDATMDEDRDISDSAHVALRRMCIESESNGAMPSVFSPVRTPAESISKRTAEDNQEEEKVVGYLDGEKVKLPQEATTGGLRDKIAQVQVYWSISFRCRADVQEKARSIKDAVVAVMLYDWSRLTGCQASRGLSCLMYSVSSLQAEKDEYDVTEYMNLQDRLDKEMEEEISDLYQKLIIKKSKLVSDLRTRQEDEINVLISKKPISPLFEDAKETSSSVFTGEEEREYQKKDRELKYDNYIRELAIFDKSLRDLKEKHEEELRKLGKEQDEYTHMSMEDREEKLKQKRVNRMAALKLEQEQRKTGQLGQASDELTWSLMKDKISKSDIFVACLTAEFLDDPLASKQLVEAFRRGVRIISIIIDALPGMYDNPGAKLGLPFSGGLKWWPPRRDMARYLTQTPINLAQAGGAIPSASSSFSLLLEALHHDIEAIITKNPHHKAKNSDEVV</sequence>